<dbReference type="EMBL" id="AUZZ01008325">
    <property type="protein sequence ID" value="EQD38286.1"/>
    <property type="molecule type" value="Genomic_DNA"/>
</dbReference>
<proteinExistence type="predicted"/>
<feature type="non-terminal residue" evidence="1">
    <location>
        <position position="1"/>
    </location>
</feature>
<dbReference type="Gene3D" id="1.20.1260.10">
    <property type="match status" value="1"/>
</dbReference>
<comment type="caution">
    <text evidence="1">The sequence shown here is derived from an EMBL/GenBank/DDBJ whole genome shotgun (WGS) entry which is preliminary data.</text>
</comment>
<reference evidence="1" key="2">
    <citation type="journal article" date="2014" name="ISME J.">
        <title>Microbial stratification in low pH oxic and suboxic macroscopic growths along an acid mine drainage.</title>
        <authorList>
            <person name="Mendez-Garcia C."/>
            <person name="Mesa V."/>
            <person name="Sprenger R.R."/>
            <person name="Richter M."/>
            <person name="Diez M.S."/>
            <person name="Solano J."/>
            <person name="Bargiela R."/>
            <person name="Golyshina O.V."/>
            <person name="Manteca A."/>
            <person name="Ramos J.L."/>
            <person name="Gallego J.R."/>
            <person name="Llorente I."/>
            <person name="Martins Dos Santos V.A."/>
            <person name="Jensen O.N."/>
            <person name="Pelaez A.I."/>
            <person name="Sanchez J."/>
            <person name="Ferrer M."/>
        </authorList>
    </citation>
    <scope>NUCLEOTIDE SEQUENCE</scope>
</reference>
<dbReference type="SUPFAM" id="SSF47240">
    <property type="entry name" value="Ferritin-like"/>
    <property type="match status" value="1"/>
</dbReference>
<protein>
    <submittedName>
        <fullName evidence="1">Phenylacetate-CoA oxygenase, PaaI subunit</fullName>
    </submittedName>
</protein>
<gene>
    <name evidence="1" type="ORF">B2A_11525</name>
</gene>
<evidence type="ECO:0000313" key="1">
    <source>
        <dbReference type="EMBL" id="EQD38286.1"/>
    </source>
</evidence>
<organism evidence="1">
    <name type="scientific">mine drainage metagenome</name>
    <dbReference type="NCBI Taxonomy" id="410659"/>
    <lineage>
        <taxon>unclassified sequences</taxon>
        <taxon>metagenomes</taxon>
        <taxon>ecological metagenomes</taxon>
    </lineage>
</organism>
<name>T0YRX7_9ZZZZ</name>
<sequence>DARMTECGIAPPAAAIRERWERRVAGVLAEAKLPQPARSHYPWHGKRGVHTEALGHLLATLQHLPRTYPGVSW</sequence>
<dbReference type="InterPro" id="IPR007814">
    <property type="entry name" value="PaaA_PaaC"/>
</dbReference>
<dbReference type="InterPro" id="IPR009078">
    <property type="entry name" value="Ferritin-like_SF"/>
</dbReference>
<accession>T0YRX7</accession>
<dbReference type="GO" id="GO:0010124">
    <property type="term" value="P:phenylacetate catabolic process"/>
    <property type="evidence" value="ECO:0007669"/>
    <property type="project" value="InterPro"/>
</dbReference>
<dbReference type="InterPro" id="IPR012347">
    <property type="entry name" value="Ferritin-like"/>
</dbReference>
<reference evidence="1" key="1">
    <citation type="submission" date="2013-08" db="EMBL/GenBank/DDBJ databases">
        <authorList>
            <person name="Mendez C."/>
            <person name="Richter M."/>
            <person name="Ferrer M."/>
            <person name="Sanchez J."/>
        </authorList>
    </citation>
    <scope>NUCLEOTIDE SEQUENCE</scope>
</reference>
<dbReference type="AlphaFoldDB" id="T0YRX7"/>
<dbReference type="Pfam" id="PF05138">
    <property type="entry name" value="PaaA_PaaC"/>
    <property type="match status" value="1"/>
</dbReference>